<evidence type="ECO:0000313" key="4">
    <source>
        <dbReference type="EMBL" id="ESO83634.1"/>
    </source>
</evidence>
<feature type="region of interest" description="Disordered" evidence="2">
    <location>
        <begin position="1293"/>
        <end position="1325"/>
    </location>
</feature>
<proteinExistence type="predicted"/>
<dbReference type="InterPro" id="IPR027417">
    <property type="entry name" value="P-loop_NTPase"/>
</dbReference>
<dbReference type="RefSeq" id="XP_009065663.1">
    <property type="nucleotide sequence ID" value="XM_009067415.1"/>
</dbReference>
<dbReference type="PANTHER" id="PTHR19860:SF18">
    <property type="entry name" value="DUF4062 DOMAIN-CONTAINING PROTEIN"/>
    <property type="match status" value="1"/>
</dbReference>
<name>V4B594_LOTGI</name>
<dbReference type="InterPro" id="IPR011990">
    <property type="entry name" value="TPR-like_helical_dom_sf"/>
</dbReference>
<accession>V4B594</accession>
<dbReference type="Pfam" id="PF24883">
    <property type="entry name" value="NPHP3_N"/>
    <property type="match status" value="1"/>
</dbReference>
<sequence>MVATDGFELRQPIKPYICSTIEDFEVERKYLSKVIFPKLKQFCLQRGAQFMPFDNLWSKKDTDFQHGRLLHLLLKSAECSPFLICLIGERYGVYRQENSPQLPDTVAEIPEDCSAIDKNFLIAALNGHSWILDQANQNLSIFELEIIQAAFLRDATFGYFYFRQTEHLEEKLAHLHEREHEKFKTNYFAENEHAGLKVADLKQRIVKKGLTVKYFKTIEELGSLVLEDWKTVIDQIYPPLANDGDFLDTEEYREWVHQQCLYFDRKESYVSSEAADAVITQLSTFAISVSNECSVEFNSFTQLQMSALEAHEYDRKMKEKRNSILVLAGDRGVGKSSLIVEWLGRISETNPELPIIHYFIGCSKNSTDIAIILRHFISQLKQRMNGKRKQESMVDVDQMKSFQELTESFSACISSIPCIILLDGLDELGGSLGQTPQEVKDFGWLPQYLPSHCKIIFTTSRSDLTFHSLSKRNDVQTLTIKSLVENTQKPLILMENMKFYYQRLSKHNLKQISEIQVSQKPLFLRLLASEMSCYNVYRDLTEYLDDFYELCSVREFWIRSLQRWVRDYSWYLDSATEDGITEEELETTGWVPDVLRLLVLSRDGLTQSDILSLLHQLGYRRNKQVTQFDWMFLQQCLSNNLREDSNGLIKFSHQHLTEVAEYTLFKSIKQAAGEIHPTEESNQRRIFHQHLAIYFLKQPFSHRQLDELPWHLLMSGNFHNLINILTSEKYLPYLLDIYMKNPTDRYNLIYYWSILIKHGYNPVTIYRHYLTTIGLADLHDNDQNMQDLYRRQSLELSKNSVKNETNTFLTAITDYRQLSVIEEKDEMDKEKSVGDDTISYLGDDEADDKELCVFKEMALSEVASITWYISQLLLELGYNDSTLEILTVLAQYLQKNRPLGLLEELIYTRSLECVGNIYLVNKQYYQSYLYYKRSLRALLQLQDSDDEQIYETESHILKGSILSQLGKLKMLEGNFYEAEDLYREALDSLDKIPDCQPMKANIEYNLGLLRVNYNKAIYLYRRALTIREKCLGSNHTLIAEILVELGSLIQEESSYKAKTEAKSCLSRALDIKTQHLGANHQEVKVLLNLLTNVEVAIKLGQYQFGSARPTDHRSKYYPYSSLSFRDHDLKDLKSREKERQHHDRLSMFRSYSTDSLYRIASPGSALSQISASEKLLLENERPHLAKRDIQSRQMTTSAVNHPAVPLLTPVTGLKTLARRQLNNAEISCELVKEDEKNSQVEEVNSQENVIDNYASRVVSPEQSSPPQPVSEVRIEARRRPTSAPLSLYNKFNPSNRFLHQRPKKSRNLHSALSMVSSKSLPLRPRSEKGCHAARCQTPGPHAISLSTTRSIAGPNSSINSLLGPPEAPRDVHQQIHHKMAWYHVPGRYSTNASPFPPKRSQHRPGSNFAVANLQHDVSTGSKSLDIPRYCSTVTEVLYDVDENGDIIPLSPQKSTIVPYTSPYNSNLQGLKELTIGRVNI</sequence>
<dbReference type="SUPFAM" id="SSF52540">
    <property type="entry name" value="P-loop containing nucleoside triphosphate hydrolases"/>
    <property type="match status" value="1"/>
</dbReference>
<protein>
    <recommendedName>
        <fullName evidence="3">Nephrocystin 3-like N-terminal domain-containing protein</fullName>
    </recommendedName>
</protein>
<dbReference type="KEGG" id="lgi:LOTGIDRAFT_169106"/>
<feature type="domain" description="Nephrocystin 3-like N-terminal" evidence="3">
    <location>
        <begin position="308"/>
        <end position="431"/>
    </location>
</feature>
<evidence type="ECO:0000259" key="3">
    <source>
        <dbReference type="Pfam" id="PF24883"/>
    </source>
</evidence>
<dbReference type="SUPFAM" id="SSF48452">
    <property type="entry name" value="TPR-like"/>
    <property type="match status" value="1"/>
</dbReference>
<dbReference type="Gene3D" id="1.25.40.10">
    <property type="entry name" value="Tetratricopeptide repeat domain"/>
    <property type="match status" value="2"/>
</dbReference>
<dbReference type="CTD" id="20241062"/>
<dbReference type="Gene3D" id="3.40.50.300">
    <property type="entry name" value="P-loop containing nucleotide triphosphate hydrolases"/>
    <property type="match status" value="1"/>
</dbReference>
<evidence type="ECO:0000313" key="5">
    <source>
        <dbReference type="Proteomes" id="UP000030746"/>
    </source>
</evidence>
<dbReference type="OMA" id="QIHPNTI"/>
<dbReference type="OrthoDB" id="2325716at2759"/>
<dbReference type="HOGENOM" id="CLU_249702_0_0_1"/>
<feature type="compositionally biased region" description="Polar residues" evidence="2">
    <location>
        <begin position="1308"/>
        <end position="1319"/>
    </location>
</feature>
<dbReference type="GO" id="GO:0080008">
    <property type="term" value="C:Cul4-RING E3 ubiquitin ligase complex"/>
    <property type="evidence" value="ECO:0007669"/>
    <property type="project" value="TreeGrafter"/>
</dbReference>
<dbReference type="Proteomes" id="UP000030746">
    <property type="component" value="Unassembled WGS sequence"/>
</dbReference>
<reference evidence="4 5" key="1">
    <citation type="journal article" date="2013" name="Nature">
        <title>Insights into bilaterian evolution from three spiralian genomes.</title>
        <authorList>
            <person name="Simakov O."/>
            <person name="Marletaz F."/>
            <person name="Cho S.J."/>
            <person name="Edsinger-Gonzales E."/>
            <person name="Havlak P."/>
            <person name="Hellsten U."/>
            <person name="Kuo D.H."/>
            <person name="Larsson T."/>
            <person name="Lv J."/>
            <person name="Arendt D."/>
            <person name="Savage R."/>
            <person name="Osoegawa K."/>
            <person name="de Jong P."/>
            <person name="Grimwood J."/>
            <person name="Chapman J.A."/>
            <person name="Shapiro H."/>
            <person name="Aerts A."/>
            <person name="Otillar R.P."/>
            <person name="Terry A.Y."/>
            <person name="Boore J.L."/>
            <person name="Grigoriev I.V."/>
            <person name="Lindberg D.R."/>
            <person name="Seaver E.C."/>
            <person name="Weisblat D.A."/>
            <person name="Putnam N.H."/>
            <person name="Rokhsar D.S."/>
        </authorList>
    </citation>
    <scope>NUCLEOTIDE SEQUENCE [LARGE SCALE GENOMIC DNA]</scope>
</reference>
<dbReference type="STRING" id="225164.V4B594"/>
<keyword evidence="5" id="KW-1185">Reference proteome</keyword>
<dbReference type="EMBL" id="KB203629">
    <property type="protein sequence ID" value="ESO83634.1"/>
    <property type="molecule type" value="Genomic_DNA"/>
</dbReference>
<keyword evidence="1" id="KW-0677">Repeat</keyword>
<evidence type="ECO:0000256" key="1">
    <source>
        <dbReference type="ARBA" id="ARBA00022737"/>
    </source>
</evidence>
<dbReference type="PANTHER" id="PTHR19860">
    <property type="entry name" value="DDB1- AND CUL4-ASSOCIATED FACTOR 12-RELATED"/>
    <property type="match status" value="1"/>
</dbReference>
<feature type="compositionally biased region" description="Basic residues" evidence="2">
    <location>
        <begin position="1298"/>
        <end position="1307"/>
    </location>
</feature>
<gene>
    <name evidence="4" type="ORF">LOTGIDRAFT_169106</name>
</gene>
<dbReference type="InterPro" id="IPR056884">
    <property type="entry name" value="NPHP3-like_N"/>
</dbReference>
<evidence type="ECO:0000256" key="2">
    <source>
        <dbReference type="SAM" id="MobiDB-lite"/>
    </source>
</evidence>
<organism evidence="4 5">
    <name type="scientific">Lottia gigantea</name>
    <name type="common">Giant owl limpet</name>
    <dbReference type="NCBI Taxonomy" id="225164"/>
    <lineage>
        <taxon>Eukaryota</taxon>
        <taxon>Metazoa</taxon>
        <taxon>Spiralia</taxon>
        <taxon>Lophotrochozoa</taxon>
        <taxon>Mollusca</taxon>
        <taxon>Gastropoda</taxon>
        <taxon>Patellogastropoda</taxon>
        <taxon>Lottioidea</taxon>
        <taxon>Lottiidae</taxon>
        <taxon>Lottia</taxon>
    </lineage>
</organism>
<dbReference type="GeneID" id="20241062"/>
<dbReference type="InterPro" id="IPR051191">
    <property type="entry name" value="DCAF12"/>
</dbReference>